<protein>
    <recommendedName>
        <fullName evidence="3">Band 7 domain-containing protein</fullName>
    </recommendedName>
</protein>
<dbReference type="InterPro" id="IPR043202">
    <property type="entry name" value="Band-7_stomatin-like"/>
</dbReference>
<dbReference type="EMBL" id="CCXY01000050">
    <property type="protein sequence ID" value="CEG11418.1"/>
    <property type="molecule type" value="Genomic_DNA"/>
</dbReference>
<keyword evidence="2" id="KW-0812">Transmembrane</keyword>
<keyword evidence="2" id="KW-0472">Membrane</keyword>
<dbReference type="GO" id="GO:0098552">
    <property type="term" value="C:side of membrane"/>
    <property type="evidence" value="ECO:0007669"/>
    <property type="project" value="UniProtKB-ARBA"/>
</dbReference>
<dbReference type="FunFam" id="3.30.479.30:FF:000004">
    <property type="entry name" value="Putative membrane protease family, stomatin"/>
    <property type="match status" value="1"/>
</dbReference>
<organism evidence="4">
    <name type="scientific">groundwater metagenome</name>
    <dbReference type="NCBI Taxonomy" id="717931"/>
    <lineage>
        <taxon>unclassified sequences</taxon>
        <taxon>metagenomes</taxon>
        <taxon>ecological metagenomes</taxon>
    </lineage>
</organism>
<dbReference type="GO" id="GO:0005886">
    <property type="term" value="C:plasma membrane"/>
    <property type="evidence" value="ECO:0007669"/>
    <property type="project" value="InterPro"/>
</dbReference>
<evidence type="ECO:0000256" key="1">
    <source>
        <dbReference type="ARBA" id="ARBA00008164"/>
    </source>
</evidence>
<dbReference type="InterPro" id="IPR036013">
    <property type="entry name" value="Band_7/SPFH_dom_sf"/>
</dbReference>
<dbReference type="InterPro" id="IPR001107">
    <property type="entry name" value="Band_7"/>
</dbReference>
<dbReference type="SMART" id="SM00244">
    <property type="entry name" value="PHB"/>
    <property type="match status" value="1"/>
</dbReference>
<feature type="transmembrane region" description="Helical" evidence="2">
    <location>
        <begin position="6"/>
        <end position="26"/>
    </location>
</feature>
<evidence type="ECO:0000256" key="2">
    <source>
        <dbReference type="SAM" id="Phobius"/>
    </source>
</evidence>
<sequence length="265" mass="29777">MNDWIIPVIFGLVIVIIILANSVKIVNEYERGVIFRLGRLVGAKGPGIFFIIPIADKWIKIDLRTIVFDIEKQNVITKDNISIMVDAVVYYRVEDPNHAVVNVENYREATVLRAETTLRDILGQVEMDELLAKREDLGRKIQEILDVVTNPWGIKVSAVTIKDVILPENMTRAMAKQAEAEREKRSRIIMADGELQAAKKMSEAAEEYTKTPLAMKLRELQTLSEIAREKNLIVVPSGAVSGTTNIGDIVGLSEGLLRKNNERQK</sequence>
<proteinExistence type="inferred from homology"/>
<name>A0A098E684_9ZZZZ</name>
<accession>A0A098E684</accession>
<feature type="domain" description="Band 7" evidence="3">
    <location>
        <begin position="21"/>
        <end position="178"/>
    </location>
</feature>
<comment type="similarity">
    <text evidence="1">Belongs to the band 7/mec-2 family.</text>
</comment>
<dbReference type="SUPFAM" id="SSF117892">
    <property type="entry name" value="Band 7/SPFH domain"/>
    <property type="match status" value="1"/>
</dbReference>
<dbReference type="PRINTS" id="PR00721">
    <property type="entry name" value="STOMATIN"/>
</dbReference>
<keyword evidence="2" id="KW-1133">Transmembrane helix</keyword>
<dbReference type="PANTHER" id="PTHR10264">
    <property type="entry name" value="BAND 7 PROTEIN-RELATED"/>
    <property type="match status" value="1"/>
</dbReference>
<dbReference type="Pfam" id="PF01145">
    <property type="entry name" value="Band_7"/>
    <property type="match status" value="1"/>
</dbReference>
<dbReference type="CDD" id="cd08826">
    <property type="entry name" value="SPFH_eoslipins_u1"/>
    <property type="match status" value="1"/>
</dbReference>
<evidence type="ECO:0000259" key="3">
    <source>
        <dbReference type="SMART" id="SM00244"/>
    </source>
</evidence>
<dbReference type="PANTHER" id="PTHR10264:SF19">
    <property type="entry name" value="AT06885P-RELATED"/>
    <property type="match status" value="1"/>
</dbReference>
<dbReference type="Gene3D" id="3.30.479.30">
    <property type="entry name" value="Band 7 domain"/>
    <property type="match status" value="1"/>
</dbReference>
<dbReference type="Gene3D" id="6.10.250.2090">
    <property type="match status" value="1"/>
</dbReference>
<dbReference type="InterPro" id="IPR001972">
    <property type="entry name" value="Stomatin_HflK_fam"/>
</dbReference>
<gene>
    <name evidence="4" type="ORF">MSIBF_A1430006</name>
</gene>
<reference evidence="4" key="1">
    <citation type="submission" date="2014-09" db="EMBL/GenBank/DDBJ databases">
        <authorList>
            <person name="Probst J Alexander"/>
        </authorList>
    </citation>
    <scope>NUCLEOTIDE SEQUENCE</scope>
</reference>
<evidence type="ECO:0000313" key="4">
    <source>
        <dbReference type="EMBL" id="CEG11418.1"/>
    </source>
</evidence>
<dbReference type="AlphaFoldDB" id="A0A098E684"/>